<keyword evidence="5 8" id="KW-1133">Transmembrane helix</keyword>
<feature type="transmembrane region" description="Helical" evidence="8">
    <location>
        <begin position="108"/>
        <end position="127"/>
    </location>
</feature>
<dbReference type="InterPro" id="IPR029020">
    <property type="entry name" value="Ammonium/urea_transptr"/>
</dbReference>
<keyword evidence="4 8" id="KW-0812">Transmembrane</keyword>
<dbReference type="EMBL" id="CAJFCJ010000007">
    <property type="protein sequence ID" value="CAD5117531.1"/>
    <property type="molecule type" value="Genomic_DNA"/>
</dbReference>
<accession>A0A7I8VP84</accession>
<protein>
    <submittedName>
        <fullName evidence="9">DgyrCDS6296</fullName>
    </submittedName>
</protein>
<reference evidence="9 10" key="1">
    <citation type="submission" date="2020-08" db="EMBL/GenBank/DDBJ databases">
        <authorList>
            <person name="Hejnol A."/>
        </authorList>
    </citation>
    <scope>NUCLEOTIDE SEQUENCE [LARGE SCALE GENOMIC DNA]</scope>
</reference>
<dbReference type="PIRSF" id="PIRSF016502">
    <property type="entry name" value="Urea_transporter"/>
    <property type="match status" value="1"/>
</dbReference>
<dbReference type="GO" id="GO:0015204">
    <property type="term" value="F:urea transmembrane transporter activity"/>
    <property type="evidence" value="ECO:0007669"/>
    <property type="project" value="InterPro"/>
</dbReference>
<evidence type="ECO:0000256" key="1">
    <source>
        <dbReference type="ARBA" id="ARBA00004651"/>
    </source>
</evidence>
<evidence type="ECO:0000313" key="10">
    <source>
        <dbReference type="Proteomes" id="UP000549394"/>
    </source>
</evidence>
<feature type="transmembrane region" description="Helical" evidence="8">
    <location>
        <begin position="270"/>
        <end position="288"/>
    </location>
</feature>
<dbReference type="Pfam" id="PF03253">
    <property type="entry name" value="UT"/>
    <property type="match status" value="1"/>
</dbReference>
<evidence type="ECO:0000256" key="3">
    <source>
        <dbReference type="ARBA" id="ARBA00022475"/>
    </source>
</evidence>
<keyword evidence="3" id="KW-1003">Cell membrane</keyword>
<dbReference type="Proteomes" id="UP000549394">
    <property type="component" value="Unassembled WGS sequence"/>
</dbReference>
<evidence type="ECO:0000256" key="4">
    <source>
        <dbReference type="ARBA" id="ARBA00022692"/>
    </source>
</evidence>
<dbReference type="GO" id="GO:0005886">
    <property type="term" value="C:plasma membrane"/>
    <property type="evidence" value="ECO:0007669"/>
    <property type="project" value="UniProtKB-SubCell"/>
</dbReference>
<feature type="transmembrane region" description="Helical" evidence="8">
    <location>
        <begin position="52"/>
        <end position="76"/>
    </location>
</feature>
<keyword evidence="10" id="KW-1185">Reference proteome</keyword>
<feature type="transmembrane region" description="Helical" evidence="8">
    <location>
        <begin position="133"/>
        <end position="151"/>
    </location>
</feature>
<evidence type="ECO:0000256" key="5">
    <source>
        <dbReference type="ARBA" id="ARBA00022989"/>
    </source>
</evidence>
<evidence type="ECO:0000256" key="7">
    <source>
        <dbReference type="ARBA" id="ARBA00033993"/>
    </source>
</evidence>
<comment type="caution">
    <text evidence="9">The sequence shown here is derived from an EMBL/GenBank/DDBJ whole genome shotgun (WGS) entry which is preliminary data.</text>
</comment>
<dbReference type="Gene3D" id="1.10.3430.10">
    <property type="entry name" value="Ammonium transporter AmtB like domains"/>
    <property type="match status" value="1"/>
</dbReference>
<feature type="transmembrane region" description="Helical" evidence="8">
    <location>
        <begin position="317"/>
        <end position="335"/>
    </location>
</feature>
<organism evidence="9 10">
    <name type="scientific">Dimorphilus gyrociliatus</name>
    <dbReference type="NCBI Taxonomy" id="2664684"/>
    <lineage>
        <taxon>Eukaryota</taxon>
        <taxon>Metazoa</taxon>
        <taxon>Spiralia</taxon>
        <taxon>Lophotrochozoa</taxon>
        <taxon>Annelida</taxon>
        <taxon>Polychaeta</taxon>
        <taxon>Polychaeta incertae sedis</taxon>
        <taxon>Dinophilidae</taxon>
        <taxon>Dimorphilus</taxon>
    </lineage>
</organism>
<comment type="catalytic activity">
    <reaction evidence="7">
        <text>urea(in) = urea(out)</text>
        <dbReference type="Rhea" id="RHEA:32799"/>
        <dbReference type="ChEBI" id="CHEBI:16199"/>
    </reaction>
</comment>
<comment type="subcellular location">
    <subcellularLocation>
        <location evidence="1">Cell membrane</location>
        <topology evidence="1">Multi-pass membrane protein</topology>
    </subcellularLocation>
</comment>
<dbReference type="PANTHER" id="PTHR10464:SF4">
    <property type="entry name" value="UREA TRANSPORTER"/>
    <property type="match status" value="1"/>
</dbReference>
<dbReference type="AlphaFoldDB" id="A0A7I8VP84"/>
<evidence type="ECO:0000256" key="6">
    <source>
        <dbReference type="ARBA" id="ARBA00023136"/>
    </source>
</evidence>
<evidence type="ECO:0000256" key="2">
    <source>
        <dbReference type="ARBA" id="ARBA00005914"/>
    </source>
</evidence>
<gene>
    <name evidence="9" type="ORF">DGYR_LOCUS6050</name>
</gene>
<feature type="transmembrane region" description="Helical" evidence="8">
    <location>
        <begin position="82"/>
        <end position="101"/>
    </location>
</feature>
<dbReference type="InterPro" id="IPR004937">
    <property type="entry name" value="Urea_transporter"/>
</dbReference>
<dbReference type="OrthoDB" id="426293at2759"/>
<comment type="similarity">
    <text evidence="2">Belongs to the urea transporter family.</text>
</comment>
<evidence type="ECO:0000313" key="9">
    <source>
        <dbReference type="EMBL" id="CAD5117531.1"/>
    </source>
</evidence>
<feature type="transmembrane region" description="Helical" evidence="8">
    <location>
        <begin position="228"/>
        <end position="258"/>
    </location>
</feature>
<name>A0A7I8VP84_9ANNE</name>
<sequence length="372" mass="40913">MAEEDKTRNNSVQHTNPPINWFENLQKYLMGNMEVLDQFLEDKPVLLQFPIWMLRATGAPIFVNNPLSGVFILAALFYSNSWVSVCALMSLVVAISTALLLNRDQSEISSGGITFNSMLTGIIVSSMIDKDDWYPWTIFPIVFLSFSCYGLNNIFSAIEAPALNLPFCVLSFIFIGSCLSNTDNNYFPIKTSVGYNYTDDLEWGKVFKSIVTSAAQIYGSDKVVCGVLVLMGLFVSSPIICLHAVLGVIYSSLVAVAIDAPPEEIYNGSWSYCALLTCASLGGFFIVLNIRTHILAITGACLSTIAFGALRESLKPLPVLAFPFVLTAVILYKSADDVYFKKIPLQSISYPEKHIKEYGHQNSAVSPIVPPV</sequence>
<keyword evidence="6 8" id="KW-0472">Membrane</keyword>
<dbReference type="PANTHER" id="PTHR10464">
    <property type="entry name" value="UREA TRANSPORTER"/>
    <property type="match status" value="1"/>
</dbReference>
<evidence type="ECO:0000256" key="8">
    <source>
        <dbReference type="SAM" id="Phobius"/>
    </source>
</evidence>
<proteinExistence type="inferred from homology"/>
<feature type="transmembrane region" description="Helical" evidence="8">
    <location>
        <begin position="294"/>
        <end position="310"/>
    </location>
</feature>